<proteinExistence type="inferred from homology"/>
<protein>
    <recommendedName>
        <fullName evidence="4">Nucleoside triphosphate pyrophosphatase</fullName>
        <ecNumber evidence="4">3.6.1.9</ecNumber>
    </recommendedName>
    <alternativeName>
        <fullName evidence="4">Nucleotide pyrophosphatase</fullName>
        <shortName evidence="4">Nucleotide PPase</shortName>
    </alternativeName>
</protein>
<name>A0ABY2X6J4_9RHOB</name>
<evidence type="ECO:0000256" key="1">
    <source>
        <dbReference type="ARBA" id="ARBA00001968"/>
    </source>
</evidence>
<evidence type="ECO:0000313" key="6">
    <source>
        <dbReference type="Proteomes" id="UP001191082"/>
    </source>
</evidence>
<comment type="caution">
    <text evidence="4">Lacks conserved residue(s) required for the propagation of feature annotation.</text>
</comment>
<dbReference type="PANTHER" id="PTHR43213:SF5">
    <property type="entry name" value="BIFUNCTIONAL DTTP_UTP PYROPHOSPHATASE_METHYLTRANSFERASE PROTEIN-RELATED"/>
    <property type="match status" value="1"/>
</dbReference>
<accession>A0ABY2X6J4</accession>
<organism evidence="5 6">
    <name type="scientific">Arenibacterium halophilum</name>
    <dbReference type="NCBI Taxonomy" id="2583821"/>
    <lineage>
        <taxon>Bacteria</taxon>
        <taxon>Pseudomonadati</taxon>
        <taxon>Pseudomonadota</taxon>
        <taxon>Alphaproteobacteria</taxon>
        <taxon>Rhodobacterales</taxon>
        <taxon>Paracoccaceae</taxon>
        <taxon>Arenibacterium</taxon>
    </lineage>
</organism>
<dbReference type="RefSeq" id="WP_138865319.1">
    <property type="nucleotide sequence ID" value="NZ_VCPC01000004.1"/>
</dbReference>
<comment type="caution">
    <text evidence="5">The sequence shown here is derived from an EMBL/GenBank/DDBJ whole genome shotgun (WGS) entry which is preliminary data.</text>
</comment>
<gene>
    <name evidence="5" type="ORF">FGK64_18440</name>
</gene>
<keyword evidence="3 4" id="KW-0546">Nucleotide metabolism</keyword>
<evidence type="ECO:0000256" key="3">
    <source>
        <dbReference type="ARBA" id="ARBA00023080"/>
    </source>
</evidence>
<dbReference type="EC" id="3.6.1.9" evidence="4"/>
<dbReference type="CDD" id="cd00555">
    <property type="entry name" value="Maf"/>
    <property type="match status" value="1"/>
</dbReference>
<comment type="catalytic activity">
    <reaction evidence="4">
        <text>a ribonucleoside 5'-triphosphate + H2O = a ribonucleoside 5'-phosphate + diphosphate + H(+)</text>
        <dbReference type="Rhea" id="RHEA:23996"/>
        <dbReference type="ChEBI" id="CHEBI:15377"/>
        <dbReference type="ChEBI" id="CHEBI:15378"/>
        <dbReference type="ChEBI" id="CHEBI:33019"/>
        <dbReference type="ChEBI" id="CHEBI:58043"/>
        <dbReference type="ChEBI" id="CHEBI:61557"/>
        <dbReference type="EC" id="3.6.1.9"/>
    </reaction>
</comment>
<dbReference type="SUPFAM" id="SSF52972">
    <property type="entry name" value="ITPase-like"/>
    <property type="match status" value="1"/>
</dbReference>
<keyword evidence="2 4" id="KW-0378">Hydrolase</keyword>
<evidence type="ECO:0000313" key="5">
    <source>
        <dbReference type="EMBL" id="TMV10747.1"/>
    </source>
</evidence>
<comment type="cofactor">
    <cofactor evidence="1 4">
        <name>a divalent metal cation</name>
        <dbReference type="ChEBI" id="CHEBI:60240"/>
    </cofactor>
</comment>
<dbReference type="EMBL" id="VCPC01000004">
    <property type="protein sequence ID" value="TMV10747.1"/>
    <property type="molecule type" value="Genomic_DNA"/>
</dbReference>
<dbReference type="HAMAP" id="MF_00528">
    <property type="entry name" value="Maf"/>
    <property type="match status" value="1"/>
</dbReference>
<dbReference type="PIRSF" id="PIRSF006305">
    <property type="entry name" value="Maf"/>
    <property type="match status" value="1"/>
</dbReference>
<comment type="function">
    <text evidence="4">Nucleoside triphosphate pyrophosphatase. May have a dual role in cell division arrest and in preventing the incorporation of modified nucleotides into cellular nucleic acids.</text>
</comment>
<evidence type="ECO:0000256" key="4">
    <source>
        <dbReference type="HAMAP-Rule" id="MF_00528"/>
    </source>
</evidence>
<evidence type="ECO:0000256" key="2">
    <source>
        <dbReference type="ARBA" id="ARBA00022801"/>
    </source>
</evidence>
<dbReference type="Pfam" id="PF02545">
    <property type="entry name" value="Maf"/>
    <property type="match status" value="1"/>
</dbReference>
<dbReference type="InterPro" id="IPR029001">
    <property type="entry name" value="ITPase-like_fam"/>
</dbReference>
<dbReference type="Gene3D" id="3.90.950.10">
    <property type="match status" value="1"/>
</dbReference>
<comment type="catalytic activity">
    <reaction evidence="4">
        <text>a 2'-deoxyribonucleoside 5'-triphosphate + H2O = a 2'-deoxyribonucleoside 5'-phosphate + diphosphate + H(+)</text>
        <dbReference type="Rhea" id="RHEA:44644"/>
        <dbReference type="ChEBI" id="CHEBI:15377"/>
        <dbReference type="ChEBI" id="CHEBI:15378"/>
        <dbReference type="ChEBI" id="CHEBI:33019"/>
        <dbReference type="ChEBI" id="CHEBI:61560"/>
        <dbReference type="ChEBI" id="CHEBI:65317"/>
        <dbReference type="EC" id="3.6.1.9"/>
    </reaction>
</comment>
<feature type="active site" description="Proton acceptor" evidence="4">
    <location>
        <position position="76"/>
    </location>
</feature>
<comment type="similarity">
    <text evidence="4">Belongs to the Maf family.</text>
</comment>
<dbReference type="InterPro" id="IPR003697">
    <property type="entry name" value="Maf-like"/>
</dbReference>
<keyword evidence="6" id="KW-1185">Reference proteome</keyword>
<sequence>MAAHIVLASGSETRASMLRNAGLVFDIERPRVDEEAAKAGLLAEQARPRDIADALAEMKARKVSARHPGAMVIGSDQVLDFQGQLLSKPDGPDHAIEQLSALRGQRHSLYSAAVIVQDGAPIWRHVGQVRLQMRDVSDAYLSAYVARNWEDIRHSVGAYQLEREGIRLFTAIDGDYFTVLGMPLLQVLNFLALRGDIET</sequence>
<reference evidence="5 6" key="1">
    <citation type="submission" date="2019-05" db="EMBL/GenBank/DDBJ databases">
        <title>Marivita sp. nov. isolated from sea sediment.</title>
        <authorList>
            <person name="Kim W."/>
        </authorList>
    </citation>
    <scope>NUCLEOTIDE SEQUENCE [LARGE SCALE GENOMIC DNA]</scope>
    <source>
        <strain evidence="5 6">CAU 1492</strain>
    </source>
</reference>
<comment type="subcellular location">
    <subcellularLocation>
        <location evidence="4">Cytoplasm</location>
    </subcellularLocation>
</comment>
<dbReference type="PANTHER" id="PTHR43213">
    <property type="entry name" value="BIFUNCTIONAL DTTP/UTP PYROPHOSPHATASE/METHYLTRANSFERASE PROTEIN-RELATED"/>
    <property type="match status" value="1"/>
</dbReference>
<dbReference type="Proteomes" id="UP001191082">
    <property type="component" value="Unassembled WGS sequence"/>
</dbReference>
<keyword evidence="4" id="KW-0963">Cytoplasm</keyword>